<protein>
    <recommendedName>
        <fullName evidence="1">Nucleotide-diphospho-sugar transferase domain-containing protein</fullName>
    </recommendedName>
</protein>
<dbReference type="PANTHER" id="PTHR46038">
    <property type="entry name" value="EXPRESSED PROTEIN-RELATED"/>
    <property type="match status" value="1"/>
</dbReference>
<dbReference type="InterPro" id="IPR044821">
    <property type="entry name" value="At1g28695/At4g15970-like"/>
</dbReference>
<dbReference type="InterPro" id="IPR005069">
    <property type="entry name" value="Nucl-diP-sugar_transferase"/>
</dbReference>
<dbReference type="Pfam" id="PF03407">
    <property type="entry name" value="Nucleotid_trans"/>
    <property type="match status" value="1"/>
</dbReference>
<name>A0AAV7EVT4_ARIFI</name>
<gene>
    <name evidence="2" type="ORF">H6P81_005418</name>
</gene>
<accession>A0AAV7EVT4</accession>
<reference evidence="2 3" key="1">
    <citation type="submission" date="2021-07" db="EMBL/GenBank/DDBJ databases">
        <title>The Aristolochia fimbriata genome: insights into angiosperm evolution, floral development and chemical biosynthesis.</title>
        <authorList>
            <person name="Jiao Y."/>
        </authorList>
    </citation>
    <scope>NUCLEOTIDE SEQUENCE [LARGE SCALE GENOMIC DNA]</scope>
    <source>
        <strain evidence="2">IBCAS-2021</strain>
        <tissue evidence="2">Leaf</tissue>
    </source>
</reference>
<evidence type="ECO:0000313" key="2">
    <source>
        <dbReference type="EMBL" id="KAG9452514.1"/>
    </source>
</evidence>
<dbReference type="PANTHER" id="PTHR46038:SF12">
    <property type="entry name" value="OS03G0731800 PROTEIN"/>
    <property type="match status" value="1"/>
</dbReference>
<feature type="domain" description="Nucleotide-diphospho-sugar transferase" evidence="1">
    <location>
        <begin position="40"/>
        <end position="241"/>
    </location>
</feature>
<sequence length="284" mass="33035">MGKRKKRVIIAFANRAYAEEDGMLDIFVESFREGVDTEWLLPHLLLVAVDQTAFDRCNHHLLRGRIHCFKLVTEGVDFSGEQLFMSDAFIRMMWRRTLFLGDVLRRGYSFIFTDTDVMWLRNPFAQLGEEGDLQISCDRFNGRAWNTTNPINTGFYFARSSNKTISLFDMWYSERNNSVGMKEQDVLENMISSGILEELGVKVRYLDTRYFGGFCQSSRNLGDVITMHANCCQTISAKLIDLRTVLEDWKMLKASTSNTTLPFRWNQHNHCRMSWKIPVQQNTT</sequence>
<evidence type="ECO:0000259" key="1">
    <source>
        <dbReference type="Pfam" id="PF03407"/>
    </source>
</evidence>
<dbReference type="EMBL" id="JAINDJ010000003">
    <property type="protein sequence ID" value="KAG9452514.1"/>
    <property type="molecule type" value="Genomic_DNA"/>
</dbReference>
<dbReference type="AlphaFoldDB" id="A0AAV7EVT4"/>
<organism evidence="2 3">
    <name type="scientific">Aristolochia fimbriata</name>
    <name type="common">White veined hardy Dutchman's pipe vine</name>
    <dbReference type="NCBI Taxonomy" id="158543"/>
    <lineage>
        <taxon>Eukaryota</taxon>
        <taxon>Viridiplantae</taxon>
        <taxon>Streptophyta</taxon>
        <taxon>Embryophyta</taxon>
        <taxon>Tracheophyta</taxon>
        <taxon>Spermatophyta</taxon>
        <taxon>Magnoliopsida</taxon>
        <taxon>Magnoliidae</taxon>
        <taxon>Piperales</taxon>
        <taxon>Aristolochiaceae</taxon>
        <taxon>Aristolochia</taxon>
    </lineage>
</organism>
<proteinExistence type="predicted"/>
<evidence type="ECO:0000313" key="3">
    <source>
        <dbReference type="Proteomes" id="UP000825729"/>
    </source>
</evidence>
<keyword evidence="3" id="KW-1185">Reference proteome</keyword>
<comment type="caution">
    <text evidence="2">The sequence shown here is derived from an EMBL/GenBank/DDBJ whole genome shotgun (WGS) entry which is preliminary data.</text>
</comment>
<dbReference type="Proteomes" id="UP000825729">
    <property type="component" value="Unassembled WGS sequence"/>
</dbReference>